<keyword evidence="3" id="KW-1185">Reference proteome</keyword>
<evidence type="ECO:0000313" key="3">
    <source>
        <dbReference type="Proteomes" id="UP001314170"/>
    </source>
</evidence>
<dbReference type="Proteomes" id="UP001314170">
    <property type="component" value="Unassembled WGS sequence"/>
</dbReference>
<comment type="caution">
    <text evidence="2">The sequence shown here is derived from an EMBL/GenBank/DDBJ whole genome shotgun (WGS) entry which is preliminary data.</text>
</comment>
<protein>
    <submittedName>
        <fullName evidence="2">Uncharacterized protein</fullName>
    </submittedName>
</protein>
<proteinExistence type="predicted"/>
<sequence>MCGLSARSQAMTPIKLKNFCWRAEAVVPTPTDEALENRIPHLKDDGLRPRVFQNLKVGRKQHHRILTKELDSCQLSQKSKQRSLPCPTKATRSGSRRNGQGPLRSPNRRCKRKERQKKALFLLVVLVLVSQPATSQRLRFESGRILAWKGILLERLLAYCCLTTSLTLAAQAYLLITDPLPYLLAFPNERTKNLGADWASRTKGKLRLRLRTRTDLIGYAFPSDFPERPEVERKAELKASDPQFRSPVIANSLSTEAKVRLEGDGSLCSRFRDHGLFDYAPANGSSEASTKKVLKNVRRKMMTDNQNLAQSQLRRSRGLSDKMLHRIGARRKVESEKYSSGKEISTLFFGSGTIEPEQLRLKLVLREDGANSGVQQLVSSQIQKGDGMPPAKLEIVEESQVSLEGGARAKLISSMKTSSPA</sequence>
<dbReference type="EMBL" id="CAWUPB010000903">
    <property type="protein sequence ID" value="CAK7328676.1"/>
    <property type="molecule type" value="Genomic_DNA"/>
</dbReference>
<dbReference type="AlphaFoldDB" id="A0AAV1R3U8"/>
<organism evidence="2 3">
    <name type="scientific">Dovyalis caffra</name>
    <dbReference type="NCBI Taxonomy" id="77055"/>
    <lineage>
        <taxon>Eukaryota</taxon>
        <taxon>Viridiplantae</taxon>
        <taxon>Streptophyta</taxon>
        <taxon>Embryophyta</taxon>
        <taxon>Tracheophyta</taxon>
        <taxon>Spermatophyta</taxon>
        <taxon>Magnoliopsida</taxon>
        <taxon>eudicotyledons</taxon>
        <taxon>Gunneridae</taxon>
        <taxon>Pentapetalae</taxon>
        <taxon>rosids</taxon>
        <taxon>fabids</taxon>
        <taxon>Malpighiales</taxon>
        <taxon>Salicaceae</taxon>
        <taxon>Flacourtieae</taxon>
        <taxon>Dovyalis</taxon>
    </lineage>
</organism>
<name>A0AAV1R3U8_9ROSI</name>
<accession>A0AAV1R3U8</accession>
<evidence type="ECO:0000256" key="1">
    <source>
        <dbReference type="SAM" id="MobiDB-lite"/>
    </source>
</evidence>
<reference evidence="2 3" key="1">
    <citation type="submission" date="2024-01" db="EMBL/GenBank/DDBJ databases">
        <authorList>
            <person name="Waweru B."/>
        </authorList>
    </citation>
    <scope>NUCLEOTIDE SEQUENCE [LARGE SCALE GENOMIC DNA]</scope>
</reference>
<feature type="region of interest" description="Disordered" evidence="1">
    <location>
        <begin position="73"/>
        <end position="112"/>
    </location>
</feature>
<evidence type="ECO:0000313" key="2">
    <source>
        <dbReference type="EMBL" id="CAK7328676.1"/>
    </source>
</evidence>
<gene>
    <name evidence="2" type="ORF">DCAF_LOCUS6404</name>
</gene>